<accession>A0A2V1HW75</accession>
<keyword evidence="2" id="KW-0560">Oxidoreductase</keyword>
<dbReference type="InterPro" id="IPR015815">
    <property type="entry name" value="HIBADH-related"/>
</dbReference>
<dbReference type="InterPro" id="IPR006115">
    <property type="entry name" value="6PGDH_NADP-bd"/>
</dbReference>
<keyword evidence="3" id="KW-0520">NAD</keyword>
<dbReference type="EMBL" id="QEOP01000002">
    <property type="protein sequence ID" value="PVZ94484.1"/>
    <property type="molecule type" value="Genomic_DNA"/>
</dbReference>
<dbReference type="GO" id="GO:0050661">
    <property type="term" value="F:NADP binding"/>
    <property type="evidence" value="ECO:0007669"/>
    <property type="project" value="InterPro"/>
</dbReference>
<evidence type="ECO:0000259" key="6">
    <source>
        <dbReference type="Pfam" id="PF14833"/>
    </source>
</evidence>
<dbReference type="OrthoDB" id="3185659at2"/>
<reference evidence="7 8" key="1">
    <citation type="submission" date="2018-05" db="EMBL/GenBank/DDBJ databases">
        <title>Amnibacterium sp. M8JJ-5, whole genome shotgun sequence.</title>
        <authorList>
            <person name="Tuo L."/>
        </authorList>
    </citation>
    <scope>NUCLEOTIDE SEQUENCE [LARGE SCALE GENOMIC DNA]</scope>
    <source>
        <strain evidence="7 8">M8JJ-5</strain>
    </source>
</reference>
<dbReference type="GO" id="GO:0051287">
    <property type="term" value="F:NAD binding"/>
    <property type="evidence" value="ECO:0007669"/>
    <property type="project" value="InterPro"/>
</dbReference>
<feature type="domain" description="6-phosphogluconate dehydrogenase NADP-binding" evidence="5">
    <location>
        <begin position="2"/>
        <end position="150"/>
    </location>
</feature>
<evidence type="ECO:0000256" key="3">
    <source>
        <dbReference type="ARBA" id="ARBA00023027"/>
    </source>
</evidence>
<name>A0A2V1HW75_9MICO</name>
<sequence length="279" mass="28616">MKVAFIGLGDIGLPMARHLVDAGFEVVGADLNAAPRRSLEKHGGTVVDDVADLGDCEVICIAVPDDDAVTAVLLESGLVEKLAKGSAVLLHSTILPPTAPRLAEAAETHGVSVNDAPVSGGAARAATGELTIMVGGSVPASGRRVLDALGSVVEAGPVGSGSALKLANQLSMLASLQALYEGLALATEFGVDEKVALATLEGSTGDSWVARNWGFFDELARNYDASGTPVEFRPWSKDLWDIVATGRQAGLSLPLAALLSQILATAVEDHAHHGGKKES</sequence>
<evidence type="ECO:0000313" key="7">
    <source>
        <dbReference type="EMBL" id="PVZ94484.1"/>
    </source>
</evidence>
<comment type="caution">
    <text evidence="7">The sequence shown here is derived from an EMBL/GenBank/DDBJ whole genome shotgun (WGS) entry which is preliminary data.</text>
</comment>
<dbReference type="Gene3D" id="1.10.1040.10">
    <property type="entry name" value="N-(1-d-carboxylethyl)-l-norvaline Dehydrogenase, domain 2"/>
    <property type="match status" value="1"/>
</dbReference>
<proteinExistence type="inferred from homology"/>
<evidence type="ECO:0000256" key="2">
    <source>
        <dbReference type="ARBA" id="ARBA00023002"/>
    </source>
</evidence>
<keyword evidence="8" id="KW-1185">Reference proteome</keyword>
<dbReference type="Pfam" id="PF14833">
    <property type="entry name" value="NAD_binding_11"/>
    <property type="match status" value="1"/>
</dbReference>
<evidence type="ECO:0000259" key="5">
    <source>
        <dbReference type="Pfam" id="PF03446"/>
    </source>
</evidence>
<dbReference type="AlphaFoldDB" id="A0A2V1HW75"/>
<dbReference type="InterPro" id="IPR008927">
    <property type="entry name" value="6-PGluconate_DH-like_C_sf"/>
</dbReference>
<dbReference type="InterPro" id="IPR036291">
    <property type="entry name" value="NAD(P)-bd_dom_sf"/>
</dbReference>
<dbReference type="GO" id="GO:0016491">
    <property type="term" value="F:oxidoreductase activity"/>
    <property type="evidence" value="ECO:0007669"/>
    <property type="project" value="UniProtKB-KW"/>
</dbReference>
<dbReference type="PANTHER" id="PTHR43060:SF15">
    <property type="entry name" value="3-HYDROXYISOBUTYRATE DEHYDROGENASE-LIKE 1, MITOCHONDRIAL-RELATED"/>
    <property type="match status" value="1"/>
</dbReference>
<dbReference type="Pfam" id="PF03446">
    <property type="entry name" value="NAD_binding_2"/>
    <property type="match status" value="1"/>
</dbReference>
<comment type="similarity">
    <text evidence="1">Belongs to the HIBADH-related family.</text>
</comment>
<protein>
    <submittedName>
        <fullName evidence="7">NAD(P)-dependent oxidoreductase</fullName>
    </submittedName>
</protein>
<dbReference type="PANTHER" id="PTHR43060">
    <property type="entry name" value="3-HYDROXYISOBUTYRATE DEHYDROGENASE-LIKE 1, MITOCHONDRIAL-RELATED"/>
    <property type="match status" value="1"/>
</dbReference>
<feature type="active site" evidence="4">
    <location>
        <position position="165"/>
    </location>
</feature>
<dbReference type="SUPFAM" id="SSF51735">
    <property type="entry name" value="NAD(P)-binding Rossmann-fold domains"/>
    <property type="match status" value="1"/>
</dbReference>
<dbReference type="Gene3D" id="3.40.50.720">
    <property type="entry name" value="NAD(P)-binding Rossmann-like Domain"/>
    <property type="match status" value="1"/>
</dbReference>
<gene>
    <name evidence="7" type="ORF">DDQ50_12325</name>
</gene>
<evidence type="ECO:0000313" key="8">
    <source>
        <dbReference type="Proteomes" id="UP000244893"/>
    </source>
</evidence>
<organism evidence="7 8">
    <name type="scientific">Amnibacterium flavum</name>
    <dbReference type="NCBI Taxonomy" id="2173173"/>
    <lineage>
        <taxon>Bacteria</taxon>
        <taxon>Bacillati</taxon>
        <taxon>Actinomycetota</taxon>
        <taxon>Actinomycetes</taxon>
        <taxon>Micrococcales</taxon>
        <taxon>Microbacteriaceae</taxon>
        <taxon>Amnibacterium</taxon>
    </lineage>
</organism>
<dbReference type="PIRSF" id="PIRSF000103">
    <property type="entry name" value="HIBADH"/>
    <property type="match status" value="1"/>
</dbReference>
<feature type="domain" description="3-hydroxyisobutyrate dehydrogenase-like NAD-binding" evidence="6">
    <location>
        <begin position="159"/>
        <end position="272"/>
    </location>
</feature>
<dbReference type="InterPro" id="IPR013328">
    <property type="entry name" value="6PGD_dom2"/>
</dbReference>
<dbReference type="SUPFAM" id="SSF48179">
    <property type="entry name" value="6-phosphogluconate dehydrogenase C-terminal domain-like"/>
    <property type="match status" value="1"/>
</dbReference>
<dbReference type="Proteomes" id="UP000244893">
    <property type="component" value="Unassembled WGS sequence"/>
</dbReference>
<evidence type="ECO:0000256" key="1">
    <source>
        <dbReference type="ARBA" id="ARBA00009080"/>
    </source>
</evidence>
<dbReference type="InterPro" id="IPR029154">
    <property type="entry name" value="HIBADH-like_NADP-bd"/>
</dbReference>
<dbReference type="RefSeq" id="WP_116756995.1">
    <property type="nucleotide sequence ID" value="NZ_JBHUEX010000001.1"/>
</dbReference>
<evidence type="ECO:0000256" key="4">
    <source>
        <dbReference type="PIRSR" id="PIRSR000103-1"/>
    </source>
</evidence>